<evidence type="ECO:0000256" key="3">
    <source>
        <dbReference type="SAM" id="MobiDB-lite"/>
    </source>
</evidence>
<feature type="region of interest" description="Disordered" evidence="3">
    <location>
        <begin position="908"/>
        <end position="938"/>
    </location>
</feature>
<evidence type="ECO:0000313" key="6">
    <source>
        <dbReference type="Proteomes" id="UP001056937"/>
    </source>
</evidence>
<dbReference type="EMBL" id="CP084930">
    <property type="protein sequence ID" value="USI73881.1"/>
    <property type="molecule type" value="Genomic_DNA"/>
</dbReference>
<dbReference type="SMART" id="SM00862">
    <property type="entry name" value="Trans_reg_C"/>
    <property type="match status" value="1"/>
</dbReference>
<dbReference type="InterPro" id="IPR036388">
    <property type="entry name" value="WH-like_DNA-bd_sf"/>
</dbReference>
<evidence type="ECO:0000313" key="5">
    <source>
        <dbReference type="EMBL" id="USI73881.1"/>
    </source>
</evidence>
<dbReference type="InterPro" id="IPR016032">
    <property type="entry name" value="Sig_transdc_resp-reg_C-effctor"/>
</dbReference>
<dbReference type="InterPro" id="IPR027417">
    <property type="entry name" value="P-loop_NTPase"/>
</dbReference>
<dbReference type="PRINTS" id="PR00364">
    <property type="entry name" value="DISEASERSIST"/>
</dbReference>
<dbReference type="Gene3D" id="1.10.10.10">
    <property type="entry name" value="Winged helix-like DNA-binding domain superfamily/Winged helix DNA-binding domain"/>
    <property type="match status" value="1"/>
</dbReference>
<accession>A0ABY4XAW6</accession>
<dbReference type="InterPro" id="IPR001867">
    <property type="entry name" value="OmpR/PhoB-type_DNA-bd"/>
</dbReference>
<dbReference type="SUPFAM" id="SSF46894">
    <property type="entry name" value="C-terminal effector domain of the bipartite response regulators"/>
    <property type="match status" value="1"/>
</dbReference>
<dbReference type="Proteomes" id="UP001056937">
    <property type="component" value="Chromosome 1"/>
</dbReference>
<evidence type="ECO:0000256" key="2">
    <source>
        <dbReference type="PROSITE-ProRule" id="PRU01091"/>
    </source>
</evidence>
<evidence type="ECO:0000256" key="1">
    <source>
        <dbReference type="ARBA" id="ARBA00023125"/>
    </source>
</evidence>
<name>A0ABY4XAW6_9SPHN</name>
<keyword evidence="6" id="KW-1185">Reference proteome</keyword>
<dbReference type="PROSITE" id="PS51755">
    <property type="entry name" value="OMPR_PHOB"/>
    <property type="match status" value="1"/>
</dbReference>
<protein>
    <submittedName>
        <fullName evidence="5">Helix-turn-helix transcriptional regulator</fullName>
    </submittedName>
</protein>
<keyword evidence="1 2" id="KW-0238">DNA-binding</keyword>
<dbReference type="RefSeq" id="WP_252167687.1">
    <property type="nucleotide sequence ID" value="NZ_CP084930.1"/>
</dbReference>
<organism evidence="5 6">
    <name type="scientific">Sphingomonas morindae</name>
    <dbReference type="NCBI Taxonomy" id="1541170"/>
    <lineage>
        <taxon>Bacteria</taxon>
        <taxon>Pseudomonadati</taxon>
        <taxon>Pseudomonadota</taxon>
        <taxon>Alphaproteobacteria</taxon>
        <taxon>Sphingomonadales</taxon>
        <taxon>Sphingomonadaceae</taxon>
        <taxon>Sphingomonas</taxon>
    </lineage>
</organism>
<dbReference type="PANTHER" id="PTHR47691:SF3">
    <property type="entry name" value="HTH-TYPE TRANSCRIPTIONAL REGULATOR RV0890C-RELATED"/>
    <property type="match status" value="1"/>
</dbReference>
<dbReference type="PANTHER" id="PTHR47691">
    <property type="entry name" value="REGULATOR-RELATED"/>
    <property type="match status" value="1"/>
</dbReference>
<proteinExistence type="predicted"/>
<dbReference type="CDD" id="cd00383">
    <property type="entry name" value="trans_reg_C"/>
    <property type="match status" value="1"/>
</dbReference>
<reference evidence="5" key="1">
    <citation type="journal article" date="2022" name="Toxins">
        <title>Genomic Analysis of Sphingopyxis sp. USTB-05 for Biodegrading Cyanobacterial Hepatotoxins.</title>
        <authorList>
            <person name="Liu C."/>
            <person name="Xu Q."/>
            <person name="Zhao Z."/>
            <person name="Zhang H."/>
            <person name="Liu X."/>
            <person name="Yin C."/>
            <person name="Liu Y."/>
            <person name="Yan H."/>
        </authorList>
    </citation>
    <scope>NUCLEOTIDE SEQUENCE</scope>
    <source>
        <strain evidence="5">NBD5</strain>
    </source>
</reference>
<dbReference type="Pfam" id="PF00486">
    <property type="entry name" value="Trans_reg_C"/>
    <property type="match status" value="1"/>
</dbReference>
<feature type="DNA-binding region" description="OmpR/PhoB-type" evidence="2">
    <location>
        <begin position="8"/>
        <end position="106"/>
    </location>
</feature>
<feature type="domain" description="OmpR/PhoB-type" evidence="4">
    <location>
        <begin position="8"/>
        <end position="106"/>
    </location>
</feature>
<dbReference type="Gene3D" id="3.40.50.300">
    <property type="entry name" value="P-loop containing nucleotide triphosphate hydrolases"/>
    <property type="match status" value="1"/>
</dbReference>
<evidence type="ECO:0000259" key="4">
    <source>
        <dbReference type="PROSITE" id="PS51755"/>
    </source>
</evidence>
<gene>
    <name evidence="5" type="ORF">LHA26_05275</name>
</gene>
<dbReference type="SUPFAM" id="SSF52540">
    <property type="entry name" value="P-loop containing nucleoside triphosphate hydrolases"/>
    <property type="match status" value="1"/>
</dbReference>
<sequence length="938" mass="103523">MRERLTADVAFRFGAFQLVPSRHVLLRDGKPVKLGGRALDILHLLVRRAGEEVTKRELNEFAWPNVFVDEHNLKVHISNLRRVLEDTLPQARYIATVVGRGYRFVARVHLENADGATFAAPEEEVGCSLPLLPTLIGRQQDVENIGRSLDQVPLLTLVGAGGVGKTSLAIAVAHLKHGAFADGVRFVDLSATDDPSLVPHIISACLGLKGDPTDPVGAIVEHLQFRRLLIVLDNCEHVLPMAATIVARLVGAGVRSRVLATSREPIGVVGEDVQRVEPLRFPTVKGGLTAAEASTFSSVQLFTVLAKEAVDFRLDDANALAVVSLCEALDGLPLAIEIAAAQISNFSPADLLESVVNRLDEGGDGRKVSQARHRTLSATVEWSYRLLSIDEATIFRLLSVFASHFGMADVAYMAGLVHLGSFQITFALGSLVSKSLISAEIREDQVCYRLLESTKCYAADALLREPIAPEAFRQHARLVLTSFEQSTVEWGRLQSSVWLSRYEGRVGDLRKALDWCFGDDGDPSLGIDIAVAAIRFWNERSSISEQLFQVGRALEYSDGAPSEGLRQAVLAQSLAYSMTLARRPQHEADQAWSRALRLSKLSENIERYLSAMYGKALFLIYSGRNEDALAVLDEYLNLARERGDWASQHDGERLGTLAGMHLGRISEVQQTLERLAQDLLRGVPTSSIVRYQEQRYVSIHTTLAFTRWLTGEPERAHKMTDEMILKLEDVGQLMGQSNILALVALPLAVWSGDEERLERHLSLLRRNLDRENIRLWEPVYRFYAGVARHHAGDAQSLTEMTLAVQELLDDGMLVRTPMYKGILADSLLAVDRAADALKEIDAALFLQWQTDEAWCLPELLRIKSRVLRSLGEEARASEVMNAAVDNARAIGAHELEARILLDRTEGLATGRGHERPSVPPHSAQGGLEEKPPRPAPIE</sequence>